<name>A0A9D2EPP3_9FIRM</name>
<evidence type="ECO:0000256" key="1">
    <source>
        <dbReference type="SAM" id="Phobius"/>
    </source>
</evidence>
<reference evidence="2" key="1">
    <citation type="journal article" date="2021" name="PeerJ">
        <title>Extensive microbial diversity within the chicken gut microbiome revealed by metagenomics and culture.</title>
        <authorList>
            <person name="Gilroy R."/>
            <person name="Ravi A."/>
            <person name="Getino M."/>
            <person name="Pursley I."/>
            <person name="Horton D.L."/>
            <person name="Alikhan N.F."/>
            <person name="Baker D."/>
            <person name="Gharbi K."/>
            <person name="Hall N."/>
            <person name="Watson M."/>
            <person name="Adriaenssens E.M."/>
            <person name="Foster-Nyarko E."/>
            <person name="Jarju S."/>
            <person name="Secka A."/>
            <person name="Antonio M."/>
            <person name="Oren A."/>
            <person name="Chaudhuri R.R."/>
            <person name="La Ragione R."/>
            <person name="Hildebrand F."/>
            <person name="Pallen M.J."/>
        </authorList>
    </citation>
    <scope>NUCLEOTIDE SEQUENCE</scope>
    <source>
        <strain evidence="2">ChiSxjej1B13-11774</strain>
    </source>
</reference>
<dbReference type="AlphaFoldDB" id="A0A9D2EPP3"/>
<dbReference type="Gene3D" id="2.60.40.1630">
    <property type="entry name" value="bacillus anthracis domain"/>
    <property type="match status" value="1"/>
</dbReference>
<dbReference type="EMBL" id="DXBP01000024">
    <property type="protein sequence ID" value="HIZ41609.1"/>
    <property type="molecule type" value="Genomic_DNA"/>
</dbReference>
<gene>
    <name evidence="2" type="ORF">H9811_03485</name>
</gene>
<comment type="caution">
    <text evidence="2">The sequence shown here is derived from an EMBL/GenBank/DDBJ whole genome shotgun (WGS) entry which is preliminary data.</text>
</comment>
<proteinExistence type="predicted"/>
<keyword evidence="1" id="KW-0812">Transmembrane</keyword>
<keyword evidence="1" id="KW-1133">Transmembrane helix</keyword>
<accession>A0A9D2EPP3</accession>
<dbReference type="Proteomes" id="UP000824048">
    <property type="component" value="Unassembled WGS sequence"/>
</dbReference>
<feature type="transmembrane region" description="Helical" evidence="1">
    <location>
        <begin position="54"/>
        <end position="75"/>
    </location>
</feature>
<protein>
    <submittedName>
        <fullName evidence="2">DUF4179 domain-containing protein</fullName>
    </submittedName>
</protein>
<organism evidence="2 3">
    <name type="scientific">Candidatus Gemmiger excrementigallinarum</name>
    <dbReference type="NCBI Taxonomy" id="2838609"/>
    <lineage>
        <taxon>Bacteria</taxon>
        <taxon>Bacillati</taxon>
        <taxon>Bacillota</taxon>
        <taxon>Clostridia</taxon>
        <taxon>Eubacteriales</taxon>
        <taxon>Gemmiger</taxon>
    </lineage>
</organism>
<sequence>MRNKDDLMRYLNHLCTDDESLTEAELERLTQTVLKRTGLKKASRKRKSSRARLIWSRVLVSGAACAVLLVGMNGINPAFAEGVPFLGDVFAYINGLSKTPLRSEQLTEYAQPAQLQAESGPEAVADGVPKVAAARQDAVAEQPYTLTLSQVYCDELYLRVGLVLTASDDSLAGFEAITIDPPLLYEDTTEAEANALYGGVTLNGESVGSDLLPYFRKQDDHTFFCEMDYSLADYTGSTQDMQASLTLSYLVGVTAGDGAVGSEEQTPLEGSYGLNFTVSADTSMTRVGQVEGGEQNGVRLSSVKVTPGETQTEYVVTESWPVDATPALRVYAVVDGEWTKLQPAAGKKRQDDAQSCTVYTDYFDAVPEGVTELRVQLLDKNTAEEAILAEWTVTLP</sequence>
<keyword evidence="1" id="KW-0472">Membrane</keyword>
<reference evidence="2" key="2">
    <citation type="submission" date="2021-04" db="EMBL/GenBank/DDBJ databases">
        <authorList>
            <person name="Gilroy R."/>
        </authorList>
    </citation>
    <scope>NUCLEOTIDE SEQUENCE</scope>
    <source>
        <strain evidence="2">ChiSxjej1B13-11774</strain>
    </source>
</reference>
<evidence type="ECO:0000313" key="2">
    <source>
        <dbReference type="EMBL" id="HIZ41609.1"/>
    </source>
</evidence>
<evidence type="ECO:0000313" key="3">
    <source>
        <dbReference type="Proteomes" id="UP000824048"/>
    </source>
</evidence>